<keyword evidence="1" id="KW-0479">Metal-binding</keyword>
<dbReference type="PANTHER" id="PTHR46771">
    <property type="entry name" value="DETERIN"/>
    <property type="match status" value="1"/>
</dbReference>
<dbReference type="CDD" id="cd00022">
    <property type="entry name" value="BIR"/>
    <property type="match status" value="1"/>
</dbReference>
<dbReference type="OrthoDB" id="5915172at2759"/>
<organism evidence="5 7">
    <name type="scientific">Trichinella papuae</name>
    <dbReference type="NCBI Taxonomy" id="268474"/>
    <lineage>
        <taxon>Eukaryota</taxon>
        <taxon>Metazoa</taxon>
        <taxon>Ecdysozoa</taxon>
        <taxon>Nematoda</taxon>
        <taxon>Enoplea</taxon>
        <taxon>Dorylaimia</taxon>
        <taxon>Trichinellida</taxon>
        <taxon>Trichinellidae</taxon>
        <taxon>Trichinella</taxon>
    </lineage>
</organism>
<dbReference type="EMBL" id="JYDO01000257">
    <property type="protein sequence ID" value="KRZ66191.1"/>
    <property type="molecule type" value="Genomic_DNA"/>
</dbReference>
<accession>A0A0V1M3S8</accession>
<proteinExistence type="predicted"/>
<evidence type="ECO:0000256" key="1">
    <source>
        <dbReference type="ARBA" id="ARBA00022723"/>
    </source>
</evidence>
<keyword evidence="3" id="KW-0472">Membrane</keyword>
<dbReference type="EMBL" id="JYDO01000272">
    <property type="protein sequence ID" value="KRZ66030.1"/>
    <property type="molecule type" value="Genomic_DNA"/>
</dbReference>
<dbReference type="PROSITE" id="PS50143">
    <property type="entry name" value="BIR_REPEAT_2"/>
    <property type="match status" value="1"/>
</dbReference>
<evidence type="ECO:0000256" key="2">
    <source>
        <dbReference type="ARBA" id="ARBA00022833"/>
    </source>
</evidence>
<keyword evidence="3" id="KW-0812">Transmembrane</keyword>
<evidence type="ECO:0000256" key="3">
    <source>
        <dbReference type="SAM" id="Phobius"/>
    </source>
</evidence>
<name>A0A0V1M3S8_9BILA</name>
<dbReference type="Proteomes" id="UP000054843">
    <property type="component" value="Unassembled WGS sequence"/>
</dbReference>
<reference evidence="5 7" key="1">
    <citation type="submission" date="2015-01" db="EMBL/GenBank/DDBJ databases">
        <title>Evolution of Trichinella species and genotypes.</title>
        <authorList>
            <person name="Korhonen P.K."/>
            <person name="Edoardo P."/>
            <person name="Giuseppe L.R."/>
            <person name="Gasser R.B."/>
        </authorList>
    </citation>
    <scope>NUCLEOTIDE SEQUENCE [LARGE SCALE GENOMIC DNA]</scope>
    <source>
        <strain evidence="5">ISS1980</strain>
    </source>
</reference>
<feature type="transmembrane region" description="Helical" evidence="3">
    <location>
        <begin position="15"/>
        <end position="38"/>
    </location>
</feature>
<dbReference type="STRING" id="268474.A0A0V1M3S8"/>
<dbReference type="GO" id="GO:0046872">
    <property type="term" value="F:metal ion binding"/>
    <property type="evidence" value="ECO:0007669"/>
    <property type="project" value="UniProtKB-KW"/>
</dbReference>
<dbReference type="SMART" id="SM00238">
    <property type="entry name" value="BIR"/>
    <property type="match status" value="1"/>
</dbReference>
<comment type="caution">
    <text evidence="5">The sequence shown here is derived from an EMBL/GenBank/DDBJ whole genome shotgun (WGS) entry which is preliminary data.</text>
</comment>
<dbReference type="AlphaFoldDB" id="A0A0V1M3S8"/>
<evidence type="ECO:0000313" key="4">
    <source>
        <dbReference type="EMBL" id="KRZ65941.1"/>
    </source>
</evidence>
<dbReference type="EMBL" id="JYDO01000279">
    <property type="protein sequence ID" value="KRZ65941.1"/>
    <property type="molecule type" value="Genomic_DNA"/>
</dbReference>
<keyword evidence="7" id="KW-1185">Reference proteome</keyword>
<dbReference type="InterPro" id="IPR051190">
    <property type="entry name" value="Baculoviral_IAP"/>
</dbReference>
<sequence length="189" mass="22542">MLWIKFYRTFVKVNFNFYAMLLISLKITFFECYCFFCLSDNLFENCFIDIMASVFDTKERLVELYGPVDMALESNRLSSFVSWPYTSKDRCNKQNLAKAGFYHDPTDSDVDCVRCFFCLKELHDWERNDNPWDEHVRHTIKKGKPCPFIELGKVEAELTVGEFFELTNKRLDIVFKKLKEEVLKTFDNY</sequence>
<evidence type="ECO:0000313" key="5">
    <source>
        <dbReference type="EMBL" id="KRZ66030.1"/>
    </source>
</evidence>
<dbReference type="Gene3D" id="1.10.1170.10">
    <property type="entry name" value="Inhibitor Of Apoptosis Protein (2mihbC-IAP-1), Chain A"/>
    <property type="match status" value="1"/>
</dbReference>
<dbReference type="PANTHER" id="PTHR46771:SF5">
    <property type="entry name" value="DETERIN"/>
    <property type="match status" value="1"/>
</dbReference>
<dbReference type="Pfam" id="PF00653">
    <property type="entry name" value="BIR"/>
    <property type="match status" value="1"/>
</dbReference>
<dbReference type="SUPFAM" id="SSF57924">
    <property type="entry name" value="Inhibitor of apoptosis (IAP) repeat"/>
    <property type="match status" value="1"/>
</dbReference>
<keyword evidence="2" id="KW-0862">Zinc</keyword>
<evidence type="ECO:0000313" key="6">
    <source>
        <dbReference type="EMBL" id="KRZ66191.1"/>
    </source>
</evidence>
<keyword evidence="3" id="KW-1133">Transmembrane helix</keyword>
<protein>
    <submittedName>
        <fullName evidence="5">Baculoviral IAP repeat-containing protein 5.2</fullName>
    </submittedName>
</protein>
<evidence type="ECO:0000313" key="7">
    <source>
        <dbReference type="Proteomes" id="UP000054843"/>
    </source>
</evidence>
<gene>
    <name evidence="5" type="primary">birc5.2</name>
    <name evidence="6" type="ORF">T10_13149</name>
    <name evidence="4" type="ORF">T10_2356</name>
    <name evidence="5" type="ORF">T10_6515</name>
</gene>
<dbReference type="InterPro" id="IPR001370">
    <property type="entry name" value="BIR_rpt"/>
</dbReference>